<dbReference type="OrthoDB" id="1112565at2759"/>
<evidence type="ECO:0000313" key="6">
    <source>
        <dbReference type="EMBL" id="EPQ58007.1"/>
    </source>
</evidence>
<evidence type="ECO:0000256" key="3">
    <source>
        <dbReference type="PROSITE-ProRule" id="PRU00125"/>
    </source>
</evidence>
<feature type="compositionally biased region" description="Polar residues" evidence="4">
    <location>
        <begin position="158"/>
        <end position="175"/>
    </location>
</feature>
<dbReference type="GO" id="GO:0030695">
    <property type="term" value="F:GTPase regulator activity"/>
    <property type="evidence" value="ECO:0007669"/>
    <property type="project" value="UniProtKB-ARBA"/>
</dbReference>
<feature type="region of interest" description="Disordered" evidence="4">
    <location>
        <begin position="72"/>
        <end position="331"/>
    </location>
</feature>
<organism evidence="6 7">
    <name type="scientific">Gloeophyllum trabeum (strain ATCC 11539 / FP-39264 / Madison 617)</name>
    <name type="common">Brown rot fungus</name>
    <dbReference type="NCBI Taxonomy" id="670483"/>
    <lineage>
        <taxon>Eukaryota</taxon>
        <taxon>Fungi</taxon>
        <taxon>Dikarya</taxon>
        <taxon>Basidiomycota</taxon>
        <taxon>Agaricomycotina</taxon>
        <taxon>Agaricomycetes</taxon>
        <taxon>Gloeophyllales</taxon>
        <taxon>Gloeophyllaceae</taxon>
        <taxon>Gloeophyllum</taxon>
    </lineage>
</organism>
<dbReference type="PROSITE" id="PS00478">
    <property type="entry name" value="LIM_DOMAIN_1"/>
    <property type="match status" value="1"/>
</dbReference>
<dbReference type="eggNOG" id="KOG1703">
    <property type="taxonomic scope" value="Eukaryota"/>
</dbReference>
<feature type="region of interest" description="Disordered" evidence="4">
    <location>
        <begin position="1"/>
        <end position="41"/>
    </location>
</feature>
<proteinExistence type="predicted"/>
<evidence type="ECO:0000259" key="5">
    <source>
        <dbReference type="PROSITE" id="PS50023"/>
    </source>
</evidence>
<feature type="compositionally biased region" description="Low complexity" evidence="4">
    <location>
        <begin position="315"/>
        <end position="328"/>
    </location>
</feature>
<feature type="region of interest" description="Disordered" evidence="4">
    <location>
        <begin position="360"/>
        <end position="401"/>
    </location>
</feature>
<dbReference type="RefSeq" id="XP_007863304.1">
    <property type="nucleotide sequence ID" value="XM_007865113.1"/>
</dbReference>
<sequence length="599" mass="64701">MSVLSAYRHPSSPAAYTPPPPPPSAPIPPTPGTPHVEDIDTKIGGEAGMAGVGRRGFAAAARAAMFATNITGQTSHSPSFATPGMDGRRPNAPKFLDISTAPNVLHANTPPLSPNPSTHSSTHSPHSPYSPTSFPLATPGGPSSPSRPAAGPAIASSRTPSPSTLSQIDRLTQTPTPTPADYAKQPQTPTTPMTPSGSMMPFFEKFKNKMPLSPSVSGFGLEHKETSRSPSPDPESGSEYSGSGLAYADETDEEERGLIASPTVKPLAAKDNNQVRFPSLSEKSTAKLGYSGSTSSSGSSGRRPSSPPRADMPMRSISDASRSSARASTKGGLEHAMETLFEDPMSPTTSTASTSYAVAPGLTKSNTTSNRGSSVNAVKLPTRSHTSPTLHTHALGESSKKRERKTRVCVRCERRIDDGRWVRMDMGKVMCERCWKNMYLPKCRRCNLPIEKHAVSSSDGQLKGKYHRECFNCHTCHKPFPDKTFYVFDGKPFCAYHYHEANDSLCAAATCGQPIEGPCAVSHAGDRYHPEHLLCEHPRGCTERLEEYYEVDGRMLCERHAFMGHSEDDEDEDDERERRAMKRTTRFIDLAQLGGSGLR</sequence>
<dbReference type="GO" id="GO:0046872">
    <property type="term" value="F:metal ion binding"/>
    <property type="evidence" value="ECO:0007669"/>
    <property type="project" value="UniProtKB-KW"/>
</dbReference>
<dbReference type="Gene3D" id="2.10.110.10">
    <property type="entry name" value="Cysteine Rich Protein"/>
    <property type="match status" value="2"/>
</dbReference>
<feature type="compositionally biased region" description="Low complexity" evidence="4">
    <location>
        <begin position="115"/>
        <end position="157"/>
    </location>
</feature>
<gene>
    <name evidence="6" type="ORF">GLOTRDRAFT_126497</name>
</gene>
<feature type="compositionally biased region" description="Low complexity" evidence="4">
    <location>
        <begin position="291"/>
        <end position="304"/>
    </location>
</feature>
<dbReference type="AlphaFoldDB" id="S7QF70"/>
<evidence type="ECO:0000256" key="2">
    <source>
        <dbReference type="ARBA" id="ARBA00022833"/>
    </source>
</evidence>
<protein>
    <recommendedName>
        <fullName evidence="5">LIM zinc-binding domain-containing protein</fullName>
    </recommendedName>
</protein>
<dbReference type="PANTHER" id="PTHR24216">
    <property type="entry name" value="PAXILLIN-RELATED"/>
    <property type="match status" value="1"/>
</dbReference>
<feature type="compositionally biased region" description="Pro residues" evidence="4">
    <location>
        <begin position="16"/>
        <end position="32"/>
    </location>
</feature>
<dbReference type="SMART" id="SM00132">
    <property type="entry name" value="LIM"/>
    <property type="match status" value="2"/>
</dbReference>
<reference evidence="6 7" key="1">
    <citation type="journal article" date="2012" name="Science">
        <title>The Paleozoic origin of enzymatic lignin decomposition reconstructed from 31 fungal genomes.</title>
        <authorList>
            <person name="Floudas D."/>
            <person name="Binder M."/>
            <person name="Riley R."/>
            <person name="Barry K."/>
            <person name="Blanchette R.A."/>
            <person name="Henrissat B."/>
            <person name="Martinez A.T."/>
            <person name="Otillar R."/>
            <person name="Spatafora J.W."/>
            <person name="Yadav J.S."/>
            <person name="Aerts A."/>
            <person name="Benoit I."/>
            <person name="Boyd A."/>
            <person name="Carlson A."/>
            <person name="Copeland A."/>
            <person name="Coutinho P.M."/>
            <person name="de Vries R.P."/>
            <person name="Ferreira P."/>
            <person name="Findley K."/>
            <person name="Foster B."/>
            <person name="Gaskell J."/>
            <person name="Glotzer D."/>
            <person name="Gorecki P."/>
            <person name="Heitman J."/>
            <person name="Hesse C."/>
            <person name="Hori C."/>
            <person name="Igarashi K."/>
            <person name="Jurgens J.A."/>
            <person name="Kallen N."/>
            <person name="Kersten P."/>
            <person name="Kohler A."/>
            <person name="Kuees U."/>
            <person name="Kumar T.K.A."/>
            <person name="Kuo A."/>
            <person name="LaButti K."/>
            <person name="Larrondo L.F."/>
            <person name="Lindquist E."/>
            <person name="Ling A."/>
            <person name="Lombard V."/>
            <person name="Lucas S."/>
            <person name="Lundell T."/>
            <person name="Martin R."/>
            <person name="McLaughlin D.J."/>
            <person name="Morgenstern I."/>
            <person name="Morin E."/>
            <person name="Murat C."/>
            <person name="Nagy L.G."/>
            <person name="Nolan M."/>
            <person name="Ohm R.A."/>
            <person name="Patyshakuliyeva A."/>
            <person name="Rokas A."/>
            <person name="Ruiz-Duenas F.J."/>
            <person name="Sabat G."/>
            <person name="Salamov A."/>
            <person name="Samejima M."/>
            <person name="Schmutz J."/>
            <person name="Slot J.C."/>
            <person name="St John F."/>
            <person name="Stenlid J."/>
            <person name="Sun H."/>
            <person name="Sun S."/>
            <person name="Syed K."/>
            <person name="Tsang A."/>
            <person name="Wiebenga A."/>
            <person name="Young D."/>
            <person name="Pisabarro A."/>
            <person name="Eastwood D.C."/>
            <person name="Martin F."/>
            <person name="Cullen D."/>
            <person name="Grigoriev I.V."/>
            <person name="Hibbett D.S."/>
        </authorList>
    </citation>
    <scope>NUCLEOTIDE SEQUENCE [LARGE SCALE GENOMIC DNA]</scope>
    <source>
        <strain evidence="6 7">ATCC 11539</strain>
    </source>
</reference>
<dbReference type="GeneID" id="19301398"/>
<evidence type="ECO:0000313" key="7">
    <source>
        <dbReference type="Proteomes" id="UP000030669"/>
    </source>
</evidence>
<dbReference type="Pfam" id="PF00412">
    <property type="entry name" value="LIM"/>
    <property type="match status" value="2"/>
</dbReference>
<dbReference type="EMBL" id="KB469298">
    <property type="protein sequence ID" value="EPQ58007.1"/>
    <property type="molecule type" value="Genomic_DNA"/>
</dbReference>
<feature type="compositionally biased region" description="Low complexity" evidence="4">
    <location>
        <begin position="185"/>
        <end position="201"/>
    </location>
</feature>
<dbReference type="OMA" id="SMFHMED"/>
<dbReference type="CDD" id="cd09397">
    <property type="entry name" value="LIM1_UF1"/>
    <property type="match status" value="1"/>
</dbReference>
<dbReference type="CDD" id="cd08368">
    <property type="entry name" value="LIM"/>
    <property type="match status" value="1"/>
</dbReference>
<evidence type="ECO:0000256" key="4">
    <source>
        <dbReference type="SAM" id="MobiDB-lite"/>
    </source>
</evidence>
<dbReference type="InterPro" id="IPR001781">
    <property type="entry name" value="Znf_LIM"/>
</dbReference>
<keyword evidence="7" id="KW-1185">Reference proteome</keyword>
<dbReference type="KEGG" id="gtr:GLOTRDRAFT_126497"/>
<keyword evidence="2 3" id="KW-0862">Zinc</keyword>
<accession>S7QF70</accession>
<evidence type="ECO:0000256" key="1">
    <source>
        <dbReference type="ARBA" id="ARBA00022723"/>
    </source>
</evidence>
<dbReference type="HOGENOM" id="CLU_037156_0_0_1"/>
<dbReference type="SUPFAM" id="SSF57716">
    <property type="entry name" value="Glucocorticoid receptor-like (DNA-binding domain)"/>
    <property type="match status" value="2"/>
</dbReference>
<dbReference type="PROSITE" id="PS50023">
    <property type="entry name" value="LIM_DOMAIN_2"/>
    <property type="match status" value="1"/>
</dbReference>
<dbReference type="Proteomes" id="UP000030669">
    <property type="component" value="Unassembled WGS sequence"/>
</dbReference>
<keyword evidence="1 3" id="KW-0479">Metal-binding</keyword>
<feature type="domain" description="LIM zinc-binding" evidence="5">
    <location>
        <begin position="441"/>
        <end position="504"/>
    </location>
</feature>
<dbReference type="STRING" id="670483.S7QF70"/>
<name>S7QF70_GLOTA</name>
<feature type="compositionally biased region" description="Polar residues" evidence="4">
    <location>
        <begin position="363"/>
        <end position="376"/>
    </location>
</feature>
<dbReference type="PANTHER" id="PTHR24216:SF8">
    <property type="entry name" value="PAXILLIN, ISOFORM F"/>
    <property type="match status" value="1"/>
</dbReference>
<keyword evidence="3" id="KW-0440">LIM domain</keyword>